<dbReference type="InterPro" id="IPR033738">
    <property type="entry name" value="AsnB_N"/>
</dbReference>
<keyword evidence="5" id="KW-0067">ATP-binding</keyword>
<dbReference type="PIRSF" id="PIRSF001589">
    <property type="entry name" value="Asn_synthetase_glu-h"/>
    <property type="match status" value="1"/>
</dbReference>
<gene>
    <name evidence="9" type="primary">asnB</name>
    <name evidence="9" type="ORF">QFW81_00740</name>
</gene>
<dbReference type="InterPro" id="IPR051786">
    <property type="entry name" value="ASN_synthetase/amidase"/>
</dbReference>
<evidence type="ECO:0000256" key="5">
    <source>
        <dbReference type="ARBA" id="ARBA00022840"/>
    </source>
</evidence>
<dbReference type="GO" id="GO:0004066">
    <property type="term" value="F:asparagine synthase (glutamine-hydrolyzing) activity"/>
    <property type="evidence" value="ECO:0007669"/>
    <property type="project" value="UniProtKB-EC"/>
</dbReference>
<dbReference type="Gene3D" id="3.40.50.620">
    <property type="entry name" value="HUPs"/>
    <property type="match status" value="2"/>
</dbReference>
<dbReference type="InterPro" id="IPR001962">
    <property type="entry name" value="Asn_synthase"/>
</dbReference>
<accession>A0ABT6JP49</accession>
<dbReference type="Proteomes" id="UP001156873">
    <property type="component" value="Unassembled WGS sequence"/>
</dbReference>
<keyword evidence="4" id="KW-0547">Nucleotide-binding</keyword>
<comment type="pathway">
    <text evidence="1">Amino-acid biosynthesis; L-asparagine biosynthesis; L-asparagine from L-aspartate (L-Gln route): step 1/1.</text>
</comment>
<dbReference type="PANTHER" id="PTHR43284:SF1">
    <property type="entry name" value="ASPARAGINE SYNTHETASE"/>
    <property type="match status" value="1"/>
</dbReference>
<dbReference type="EC" id="6.3.5.4" evidence="3"/>
<dbReference type="InterPro" id="IPR017932">
    <property type="entry name" value="GATase_2_dom"/>
</dbReference>
<evidence type="ECO:0000259" key="8">
    <source>
        <dbReference type="PROSITE" id="PS51278"/>
    </source>
</evidence>
<comment type="similarity">
    <text evidence="2">Belongs to the asparagine synthetase family.</text>
</comment>
<keyword evidence="6" id="KW-0315">Glutamine amidotransferase</keyword>
<dbReference type="SUPFAM" id="SSF56235">
    <property type="entry name" value="N-terminal nucleophile aminohydrolases (Ntn hydrolases)"/>
    <property type="match status" value="1"/>
</dbReference>
<protein>
    <recommendedName>
        <fullName evidence="3">asparagine synthase (glutamine-hydrolyzing)</fullName>
        <ecNumber evidence="3">6.3.5.4</ecNumber>
    </recommendedName>
</protein>
<dbReference type="SUPFAM" id="SSF52402">
    <property type="entry name" value="Adenine nucleotide alpha hydrolases-like"/>
    <property type="match status" value="1"/>
</dbReference>
<evidence type="ECO:0000256" key="3">
    <source>
        <dbReference type="ARBA" id="ARBA00012737"/>
    </source>
</evidence>
<dbReference type="InterPro" id="IPR014729">
    <property type="entry name" value="Rossmann-like_a/b/a_fold"/>
</dbReference>
<proteinExistence type="inferred from homology"/>
<evidence type="ECO:0000256" key="6">
    <source>
        <dbReference type="ARBA" id="ARBA00022962"/>
    </source>
</evidence>
<dbReference type="Gene3D" id="3.60.20.10">
    <property type="entry name" value="Glutamine Phosphoribosylpyrophosphate, subunit 1, domain 1"/>
    <property type="match status" value="1"/>
</dbReference>
<dbReference type="RefSeq" id="WP_280576644.1">
    <property type="nucleotide sequence ID" value="NZ_JARXRO010000006.1"/>
</dbReference>
<evidence type="ECO:0000256" key="7">
    <source>
        <dbReference type="ARBA" id="ARBA00048741"/>
    </source>
</evidence>
<evidence type="ECO:0000256" key="1">
    <source>
        <dbReference type="ARBA" id="ARBA00005187"/>
    </source>
</evidence>
<name>A0ABT6JP49_9GAMM</name>
<dbReference type="InterPro" id="IPR029055">
    <property type="entry name" value="Ntn_hydrolases_N"/>
</dbReference>
<comment type="caution">
    <text evidence="9">The sequence shown here is derived from an EMBL/GenBank/DDBJ whole genome shotgun (WGS) entry which is preliminary data.</text>
</comment>
<dbReference type="EMBL" id="JARXRO010000006">
    <property type="protein sequence ID" value="MDH5832459.1"/>
    <property type="molecule type" value="Genomic_DNA"/>
</dbReference>
<evidence type="ECO:0000313" key="9">
    <source>
        <dbReference type="EMBL" id="MDH5832459.1"/>
    </source>
</evidence>
<feature type="domain" description="Glutamine amidotransferase type-2" evidence="8">
    <location>
        <begin position="2"/>
        <end position="213"/>
    </location>
</feature>
<dbReference type="NCBIfam" id="TIGR01536">
    <property type="entry name" value="asn_synth_AEB"/>
    <property type="match status" value="1"/>
</dbReference>
<dbReference type="PANTHER" id="PTHR43284">
    <property type="entry name" value="ASPARAGINE SYNTHETASE (GLUTAMINE-HYDROLYZING)"/>
    <property type="match status" value="1"/>
</dbReference>
<sequence>MCGIAGFTTPADAAPQDRDALRRMIATLHHRGPDATGQHLEPGIALAHARLSIIDLATGQQPLHDGTGTIWTVFNGEIFNFVELRAELERDGVRFRTRSDTEVIVHLYRRDGDRFVERLNGQFAIALWDTTRRRLLLARDRAGIRPLYHAVARGRHWFASEAKALLEVLPECARIDPDGLLQAFTLWGPSDPDTLFAGIRSLPPGHLLAIETDGSEALLRYWDWQFPRAGDPPPFASIDDAVHELRALLADAVRLQLRADVPVGAYLSGGLDSSGIVALARQSGIAQVRTFSVTFDDAEFDEREQQQAMMRHLGTDHTTLHCTAADIADAFPALVRHTEAPVLRTAPVPMMLLSGAVRRAGYKVVLTGEGADEVFAGYDLFKEAKVRRFWARQPQSRWRHLLLGRLYGYLRHSPVGSPGFARSFFAQGMEHIDRPVFAHAPRWTTSRRALAFLAPELQARALAFDPLSFYEQRLPAGMADWSPLARDQYVEAKTLMAGYLLSSQGDRVAMANSIEGRFPFLDHRLIEFANRLPAHWKLRGLTEKHILRRALAPLLPPAIARRTKQPYRAPDAASFFPGGRPHALVDELLSPERIRDAGLFDATRVRLLVEKCRRGNVVGFGDNQAFVGILSTMQLHETFIRRREPTALRATGTE</sequence>
<dbReference type="PROSITE" id="PS51278">
    <property type="entry name" value="GATASE_TYPE_2"/>
    <property type="match status" value="1"/>
</dbReference>
<dbReference type="InterPro" id="IPR006426">
    <property type="entry name" value="Asn_synth_AEB"/>
</dbReference>
<evidence type="ECO:0000313" key="10">
    <source>
        <dbReference type="Proteomes" id="UP001156873"/>
    </source>
</evidence>
<keyword evidence="10" id="KW-1185">Reference proteome</keyword>
<evidence type="ECO:0000256" key="4">
    <source>
        <dbReference type="ARBA" id="ARBA00022741"/>
    </source>
</evidence>
<comment type="catalytic activity">
    <reaction evidence="7">
        <text>L-aspartate + L-glutamine + ATP + H2O = L-asparagine + L-glutamate + AMP + diphosphate + H(+)</text>
        <dbReference type="Rhea" id="RHEA:12228"/>
        <dbReference type="ChEBI" id="CHEBI:15377"/>
        <dbReference type="ChEBI" id="CHEBI:15378"/>
        <dbReference type="ChEBI" id="CHEBI:29985"/>
        <dbReference type="ChEBI" id="CHEBI:29991"/>
        <dbReference type="ChEBI" id="CHEBI:30616"/>
        <dbReference type="ChEBI" id="CHEBI:33019"/>
        <dbReference type="ChEBI" id="CHEBI:58048"/>
        <dbReference type="ChEBI" id="CHEBI:58359"/>
        <dbReference type="ChEBI" id="CHEBI:456215"/>
        <dbReference type="EC" id="6.3.5.4"/>
    </reaction>
</comment>
<dbReference type="Pfam" id="PF13537">
    <property type="entry name" value="GATase_7"/>
    <property type="match status" value="1"/>
</dbReference>
<evidence type="ECO:0000256" key="2">
    <source>
        <dbReference type="ARBA" id="ARBA00005752"/>
    </source>
</evidence>
<dbReference type="CDD" id="cd00712">
    <property type="entry name" value="AsnB"/>
    <property type="match status" value="1"/>
</dbReference>
<organism evidence="9 10">
    <name type="scientific">Luteimonas kalidii</name>
    <dbReference type="NCBI Taxonomy" id="3042025"/>
    <lineage>
        <taxon>Bacteria</taxon>
        <taxon>Pseudomonadati</taxon>
        <taxon>Pseudomonadota</taxon>
        <taxon>Gammaproteobacteria</taxon>
        <taxon>Lysobacterales</taxon>
        <taxon>Lysobacteraceae</taxon>
        <taxon>Luteimonas</taxon>
    </lineage>
</organism>
<dbReference type="CDD" id="cd01991">
    <property type="entry name" value="Asn_synthase_B_C"/>
    <property type="match status" value="1"/>
</dbReference>
<reference evidence="9 10" key="1">
    <citation type="submission" date="2023-04" db="EMBL/GenBank/DDBJ databases">
        <title>Luteimonas sp. M1R5S59.</title>
        <authorList>
            <person name="Sun J.-Q."/>
        </authorList>
    </citation>
    <scope>NUCLEOTIDE SEQUENCE [LARGE SCALE GENOMIC DNA]</scope>
    <source>
        <strain evidence="9 10">M1R5S59</strain>
    </source>
</reference>
<dbReference type="Pfam" id="PF00733">
    <property type="entry name" value="Asn_synthase"/>
    <property type="match status" value="1"/>
</dbReference>
<keyword evidence="9" id="KW-0436">Ligase</keyword>